<keyword evidence="1" id="KW-0472">Membrane</keyword>
<evidence type="ECO:0000256" key="1">
    <source>
        <dbReference type="SAM" id="Phobius"/>
    </source>
</evidence>
<organism evidence="2">
    <name type="scientific">Rhipicephalus appendiculatus</name>
    <name type="common">Brown ear tick</name>
    <dbReference type="NCBI Taxonomy" id="34631"/>
    <lineage>
        <taxon>Eukaryota</taxon>
        <taxon>Metazoa</taxon>
        <taxon>Ecdysozoa</taxon>
        <taxon>Arthropoda</taxon>
        <taxon>Chelicerata</taxon>
        <taxon>Arachnida</taxon>
        <taxon>Acari</taxon>
        <taxon>Parasitiformes</taxon>
        <taxon>Ixodida</taxon>
        <taxon>Ixodoidea</taxon>
        <taxon>Ixodidae</taxon>
        <taxon>Rhipicephalinae</taxon>
        <taxon>Rhipicephalus</taxon>
        <taxon>Rhipicephalus</taxon>
    </lineage>
</organism>
<protein>
    <submittedName>
        <fullName evidence="2">Uncharacterized protein</fullName>
    </submittedName>
</protein>
<evidence type="ECO:0000313" key="2">
    <source>
        <dbReference type="EMBL" id="JAP87241.1"/>
    </source>
</evidence>
<keyword evidence="1" id="KW-1133">Transmembrane helix</keyword>
<feature type="non-terminal residue" evidence="2">
    <location>
        <position position="1"/>
    </location>
</feature>
<dbReference type="AlphaFoldDB" id="A0A131ZAK2"/>
<keyword evidence="1" id="KW-0812">Transmembrane</keyword>
<accession>A0A131ZAK2</accession>
<name>A0A131ZAK2_RHIAP</name>
<sequence length="183" mass="21444">VEVNDRSIFSDTEFRLRVTGRDMRLALLLIASLPLLGTVAGHAPRGGYYGGYDDGYDGDGVVPKSEYRRYRKLAQAIVLRESGEYKVRHLRRILRLRWLNKWGLEIRFEMFQSTCGRRPPTPQGVSKCWHDHRKQTITCNAHVSVNRFLGLSRIVRKNCWYNNGWRPTWGPWRTTTQSDWDDF</sequence>
<proteinExistence type="predicted"/>
<reference evidence="2" key="1">
    <citation type="journal article" date="2016" name="Ticks Tick Borne Dis.">
        <title>De novo assembly and annotation of the salivary gland transcriptome of Rhipicephalus appendiculatus male and female ticks during blood feeding.</title>
        <authorList>
            <person name="de Castro M.H."/>
            <person name="de Klerk D."/>
            <person name="Pienaar R."/>
            <person name="Latif A.A."/>
            <person name="Rees D.J."/>
            <person name="Mans B.J."/>
        </authorList>
    </citation>
    <scope>NUCLEOTIDE SEQUENCE</scope>
    <source>
        <tissue evidence="2">Salivary glands</tissue>
    </source>
</reference>
<dbReference type="EMBL" id="GEDV01001316">
    <property type="protein sequence ID" value="JAP87241.1"/>
    <property type="molecule type" value="Transcribed_RNA"/>
</dbReference>
<feature type="transmembrane region" description="Helical" evidence="1">
    <location>
        <begin position="25"/>
        <end position="43"/>
    </location>
</feature>